<evidence type="ECO:0000313" key="2">
    <source>
        <dbReference type="EMBL" id="JAH64255.1"/>
    </source>
</evidence>
<reference evidence="2" key="1">
    <citation type="submission" date="2014-11" db="EMBL/GenBank/DDBJ databases">
        <authorList>
            <person name="Amaro Gonzalez C."/>
        </authorList>
    </citation>
    <scope>NUCLEOTIDE SEQUENCE</scope>
</reference>
<dbReference type="Pfam" id="PF01784">
    <property type="entry name" value="DUF34_NIF3"/>
    <property type="match status" value="1"/>
</dbReference>
<organism evidence="2">
    <name type="scientific">Anguilla anguilla</name>
    <name type="common">European freshwater eel</name>
    <name type="synonym">Muraena anguilla</name>
    <dbReference type="NCBI Taxonomy" id="7936"/>
    <lineage>
        <taxon>Eukaryota</taxon>
        <taxon>Metazoa</taxon>
        <taxon>Chordata</taxon>
        <taxon>Craniata</taxon>
        <taxon>Vertebrata</taxon>
        <taxon>Euteleostomi</taxon>
        <taxon>Actinopterygii</taxon>
        <taxon>Neopterygii</taxon>
        <taxon>Teleostei</taxon>
        <taxon>Anguilliformes</taxon>
        <taxon>Anguillidae</taxon>
        <taxon>Anguilla</taxon>
    </lineage>
</organism>
<dbReference type="InterPro" id="IPR002678">
    <property type="entry name" value="DUF34/NIF3"/>
</dbReference>
<proteinExistence type="inferred from homology"/>
<dbReference type="AlphaFoldDB" id="A0A0E9UG97"/>
<name>A0A0E9UG97_ANGAN</name>
<sequence length="64" mass="6602">MGLKTHACINMYVNASNSTGTVIYLEPTVNTVAVCAGSGGSVLNAVKADLYITGSVSQQFCVCK</sequence>
<dbReference type="SUPFAM" id="SSF102705">
    <property type="entry name" value="NIF3 (NGG1p interacting factor 3)-like"/>
    <property type="match status" value="1"/>
</dbReference>
<comment type="similarity">
    <text evidence="1">Belongs to the GTP cyclohydrolase I type 2/NIF3 family.</text>
</comment>
<accession>A0A0E9UG97</accession>
<dbReference type="EMBL" id="GBXM01044322">
    <property type="protein sequence ID" value="JAH64255.1"/>
    <property type="molecule type" value="Transcribed_RNA"/>
</dbReference>
<reference evidence="2" key="2">
    <citation type="journal article" date="2015" name="Fish Shellfish Immunol.">
        <title>Early steps in the European eel (Anguilla anguilla)-Vibrio vulnificus interaction in the gills: Role of the RtxA13 toxin.</title>
        <authorList>
            <person name="Callol A."/>
            <person name="Pajuelo D."/>
            <person name="Ebbesson L."/>
            <person name="Teles M."/>
            <person name="MacKenzie S."/>
            <person name="Amaro C."/>
        </authorList>
    </citation>
    <scope>NUCLEOTIDE SEQUENCE</scope>
</reference>
<evidence type="ECO:0000256" key="1">
    <source>
        <dbReference type="ARBA" id="ARBA00006964"/>
    </source>
</evidence>
<dbReference type="InterPro" id="IPR036069">
    <property type="entry name" value="DUF34/NIF3_sf"/>
</dbReference>
<dbReference type="Gene3D" id="3.40.1390.30">
    <property type="entry name" value="NIF3 (NGG1p interacting factor 3)-like"/>
    <property type="match status" value="1"/>
</dbReference>
<protein>
    <submittedName>
        <fullName evidence="2">Uncharacterized protein</fullName>
    </submittedName>
</protein>